<dbReference type="KEGG" id="aoe:Clos_1236"/>
<dbReference type="SUPFAM" id="SSF88697">
    <property type="entry name" value="PUA domain-like"/>
    <property type="match status" value="1"/>
</dbReference>
<dbReference type="NCBIfam" id="NF008692">
    <property type="entry name" value="PRK11713.1-5"/>
    <property type="match status" value="1"/>
</dbReference>
<dbReference type="HOGENOM" id="CLU_067442_3_0_9"/>
<evidence type="ECO:0000259" key="14">
    <source>
        <dbReference type="Pfam" id="PF20260"/>
    </source>
</evidence>
<keyword evidence="16" id="KW-1185">Reference proteome</keyword>
<dbReference type="Pfam" id="PF20260">
    <property type="entry name" value="PUA_4"/>
    <property type="match status" value="1"/>
</dbReference>
<evidence type="ECO:0000256" key="6">
    <source>
        <dbReference type="ARBA" id="ARBA00022552"/>
    </source>
</evidence>
<dbReference type="GO" id="GO:0005737">
    <property type="term" value="C:cytoplasm"/>
    <property type="evidence" value="ECO:0007669"/>
    <property type="project" value="UniProtKB-SubCell"/>
</dbReference>
<evidence type="ECO:0000256" key="10">
    <source>
        <dbReference type="ARBA" id="ARBA00025699"/>
    </source>
</evidence>
<protein>
    <recommendedName>
        <fullName evidence="4 12">Ribosomal RNA small subunit methyltransferase E</fullName>
        <ecNumber evidence="3 12">2.1.1.193</ecNumber>
    </recommendedName>
</protein>
<dbReference type="InterPro" id="IPR006700">
    <property type="entry name" value="RsmE"/>
</dbReference>
<evidence type="ECO:0000313" key="15">
    <source>
        <dbReference type="EMBL" id="ABW18782.1"/>
    </source>
</evidence>
<dbReference type="EMBL" id="CP000853">
    <property type="protein sequence ID" value="ABW18782.1"/>
    <property type="molecule type" value="Genomic_DNA"/>
</dbReference>
<dbReference type="PANTHER" id="PTHR30027">
    <property type="entry name" value="RIBOSOMAL RNA SMALL SUBUNIT METHYLTRANSFERASE E"/>
    <property type="match status" value="1"/>
</dbReference>
<dbReference type="InterPro" id="IPR029026">
    <property type="entry name" value="tRNA_m1G_MTases_N"/>
</dbReference>
<evidence type="ECO:0000256" key="8">
    <source>
        <dbReference type="ARBA" id="ARBA00022679"/>
    </source>
</evidence>
<dbReference type="AlphaFoldDB" id="A8MG54"/>
<dbReference type="InterPro" id="IPR015947">
    <property type="entry name" value="PUA-like_sf"/>
</dbReference>
<dbReference type="PIRSF" id="PIRSF015601">
    <property type="entry name" value="MTase_slr0722"/>
    <property type="match status" value="1"/>
</dbReference>
<evidence type="ECO:0000256" key="9">
    <source>
        <dbReference type="ARBA" id="ARBA00022691"/>
    </source>
</evidence>
<evidence type="ECO:0000256" key="12">
    <source>
        <dbReference type="PIRNR" id="PIRNR015601"/>
    </source>
</evidence>
<dbReference type="RefSeq" id="WP_012159094.1">
    <property type="nucleotide sequence ID" value="NC_009922.1"/>
</dbReference>
<dbReference type="InterPro" id="IPR046886">
    <property type="entry name" value="RsmE_MTase_dom"/>
</dbReference>
<comment type="similarity">
    <text evidence="2 12">Belongs to the RNA methyltransferase RsmE family.</text>
</comment>
<dbReference type="Gene3D" id="3.40.1280.10">
    <property type="match status" value="1"/>
</dbReference>
<dbReference type="eggNOG" id="COG1385">
    <property type="taxonomic scope" value="Bacteria"/>
</dbReference>
<dbReference type="PANTHER" id="PTHR30027:SF3">
    <property type="entry name" value="16S RRNA (URACIL(1498)-N(3))-METHYLTRANSFERASE"/>
    <property type="match status" value="1"/>
</dbReference>
<gene>
    <name evidence="15" type="ordered locus">Clos_1236</name>
</gene>
<sequence>MHRFFVMPNQVNLTSGEIVIHDEDVKHISKVLRLKEKDIVEICDGESKEYICSIASIHKNEVVLSIEEERKSTQEASVEVVLYQGVPKGAKMDLIIQKTTELGIKEIIPVMMERTVVQFDSPKDEVKKVERWQKIAEEAAKQSKRGMIPKIHLPMSFKDAIEDSRKNALNIMPYENEENRGFKNIIKNLSKEDQASIKKIGVWIGPEGGFEESEVVKAIENGIHPVTLGPRILRTETAGFTMLSLVMYELGDLGGA</sequence>
<keyword evidence="5 12" id="KW-0963">Cytoplasm</keyword>
<organism evidence="15 16">
    <name type="scientific">Alkaliphilus oremlandii (strain OhILAs)</name>
    <name type="common">Clostridium oremlandii (strain OhILAs)</name>
    <dbReference type="NCBI Taxonomy" id="350688"/>
    <lineage>
        <taxon>Bacteria</taxon>
        <taxon>Bacillati</taxon>
        <taxon>Bacillota</taxon>
        <taxon>Clostridia</taxon>
        <taxon>Peptostreptococcales</taxon>
        <taxon>Natronincolaceae</taxon>
        <taxon>Alkaliphilus</taxon>
    </lineage>
</organism>
<keyword evidence="9 12" id="KW-0949">S-adenosyl-L-methionine</keyword>
<proteinExistence type="inferred from homology"/>
<evidence type="ECO:0000256" key="1">
    <source>
        <dbReference type="ARBA" id="ARBA00004496"/>
    </source>
</evidence>
<dbReference type="SUPFAM" id="SSF75217">
    <property type="entry name" value="alpha/beta knot"/>
    <property type="match status" value="1"/>
</dbReference>
<dbReference type="GO" id="GO:0070042">
    <property type="term" value="F:rRNA (uridine-N3-)-methyltransferase activity"/>
    <property type="evidence" value="ECO:0007669"/>
    <property type="project" value="TreeGrafter"/>
</dbReference>
<dbReference type="InterPro" id="IPR046887">
    <property type="entry name" value="RsmE_PUA-like"/>
</dbReference>
<keyword evidence="8 12" id="KW-0808">Transferase</keyword>
<evidence type="ECO:0000256" key="3">
    <source>
        <dbReference type="ARBA" id="ARBA00012328"/>
    </source>
</evidence>
<keyword evidence="6 12" id="KW-0698">rRNA processing</keyword>
<comment type="function">
    <text evidence="10 12">Specifically methylates the N3 position of the uracil ring of uridine 1498 (m3U1498) in 16S rRNA. Acts on the fully assembled 30S ribosomal subunit.</text>
</comment>
<evidence type="ECO:0000259" key="13">
    <source>
        <dbReference type="Pfam" id="PF04452"/>
    </source>
</evidence>
<evidence type="ECO:0000256" key="5">
    <source>
        <dbReference type="ARBA" id="ARBA00022490"/>
    </source>
</evidence>
<feature type="domain" description="Ribosomal RNA small subunit methyltransferase E methyltransferase" evidence="13">
    <location>
        <begin position="75"/>
        <end position="246"/>
    </location>
</feature>
<dbReference type="CDD" id="cd18084">
    <property type="entry name" value="RsmE-like"/>
    <property type="match status" value="1"/>
</dbReference>
<dbReference type="EC" id="2.1.1.193" evidence="3 12"/>
<dbReference type="Pfam" id="PF04452">
    <property type="entry name" value="Methyltrans_RNA"/>
    <property type="match status" value="1"/>
</dbReference>
<name>A8MG54_ALKOO</name>
<accession>A8MG54</accession>
<dbReference type="Proteomes" id="UP000000269">
    <property type="component" value="Chromosome"/>
</dbReference>
<evidence type="ECO:0000313" key="16">
    <source>
        <dbReference type="Proteomes" id="UP000000269"/>
    </source>
</evidence>
<comment type="catalytic activity">
    <reaction evidence="11 12">
        <text>uridine(1498) in 16S rRNA + S-adenosyl-L-methionine = N(3)-methyluridine(1498) in 16S rRNA + S-adenosyl-L-homocysteine + H(+)</text>
        <dbReference type="Rhea" id="RHEA:42920"/>
        <dbReference type="Rhea" id="RHEA-COMP:10283"/>
        <dbReference type="Rhea" id="RHEA-COMP:10284"/>
        <dbReference type="ChEBI" id="CHEBI:15378"/>
        <dbReference type="ChEBI" id="CHEBI:57856"/>
        <dbReference type="ChEBI" id="CHEBI:59789"/>
        <dbReference type="ChEBI" id="CHEBI:65315"/>
        <dbReference type="ChEBI" id="CHEBI:74502"/>
        <dbReference type="EC" id="2.1.1.193"/>
    </reaction>
</comment>
<dbReference type="STRING" id="350688.Clos_1236"/>
<evidence type="ECO:0000256" key="11">
    <source>
        <dbReference type="ARBA" id="ARBA00047944"/>
    </source>
</evidence>
<keyword evidence="7 12" id="KW-0489">Methyltransferase</keyword>
<evidence type="ECO:0000256" key="2">
    <source>
        <dbReference type="ARBA" id="ARBA00005528"/>
    </source>
</evidence>
<dbReference type="NCBIfam" id="TIGR00046">
    <property type="entry name" value="RsmE family RNA methyltransferase"/>
    <property type="match status" value="1"/>
</dbReference>
<comment type="subcellular location">
    <subcellularLocation>
        <location evidence="1 12">Cytoplasm</location>
    </subcellularLocation>
</comment>
<evidence type="ECO:0000256" key="7">
    <source>
        <dbReference type="ARBA" id="ARBA00022603"/>
    </source>
</evidence>
<feature type="domain" description="Ribosomal RNA small subunit methyltransferase E PUA-like" evidence="14">
    <location>
        <begin position="22"/>
        <end position="67"/>
    </location>
</feature>
<dbReference type="GO" id="GO:0070475">
    <property type="term" value="P:rRNA base methylation"/>
    <property type="evidence" value="ECO:0007669"/>
    <property type="project" value="TreeGrafter"/>
</dbReference>
<reference evidence="16" key="1">
    <citation type="submission" date="2007-10" db="EMBL/GenBank/DDBJ databases">
        <title>Complete genome of Alkaliphilus oremlandii OhILAs.</title>
        <authorList>
            <person name="Copeland A."/>
            <person name="Lucas S."/>
            <person name="Lapidus A."/>
            <person name="Barry K."/>
            <person name="Detter J.C."/>
            <person name="Glavina del Rio T."/>
            <person name="Hammon N."/>
            <person name="Israni S."/>
            <person name="Dalin E."/>
            <person name="Tice H."/>
            <person name="Pitluck S."/>
            <person name="Chain P."/>
            <person name="Malfatti S."/>
            <person name="Shin M."/>
            <person name="Vergez L."/>
            <person name="Schmutz J."/>
            <person name="Larimer F."/>
            <person name="Land M."/>
            <person name="Hauser L."/>
            <person name="Kyrpides N."/>
            <person name="Mikhailova N."/>
            <person name="Stolz J.F."/>
            <person name="Dawson A."/>
            <person name="Fisher E."/>
            <person name="Crable B."/>
            <person name="Perera E."/>
            <person name="Lisak J."/>
            <person name="Ranganathan M."/>
            <person name="Basu P."/>
            <person name="Richardson P."/>
        </authorList>
    </citation>
    <scope>NUCLEOTIDE SEQUENCE [LARGE SCALE GENOMIC DNA]</scope>
    <source>
        <strain evidence="16">OhILAs</strain>
    </source>
</reference>
<dbReference type="OrthoDB" id="9815641at2"/>
<dbReference type="InterPro" id="IPR029028">
    <property type="entry name" value="Alpha/beta_knot_MTases"/>
</dbReference>
<evidence type="ECO:0000256" key="4">
    <source>
        <dbReference type="ARBA" id="ARBA00013673"/>
    </source>
</evidence>